<dbReference type="GO" id="GO:0003735">
    <property type="term" value="F:structural constituent of ribosome"/>
    <property type="evidence" value="ECO:0007669"/>
    <property type="project" value="InterPro"/>
</dbReference>
<dbReference type="NCBIfam" id="TIGR00029">
    <property type="entry name" value="S20"/>
    <property type="match status" value="1"/>
</dbReference>
<evidence type="ECO:0000256" key="5">
    <source>
        <dbReference type="ARBA" id="ARBA00022980"/>
    </source>
</evidence>
<dbReference type="GO" id="GO:0005829">
    <property type="term" value="C:cytosol"/>
    <property type="evidence" value="ECO:0007669"/>
    <property type="project" value="TreeGrafter"/>
</dbReference>
<dbReference type="Gene3D" id="1.20.58.110">
    <property type="entry name" value="Ribosomal protein S20"/>
    <property type="match status" value="1"/>
</dbReference>
<dbReference type="SUPFAM" id="SSF46992">
    <property type="entry name" value="Ribosomal protein S20"/>
    <property type="match status" value="1"/>
</dbReference>
<sequence>MANTAQAKKRVRQAEKARQHNASQRSRFRTYVKKVFAAIQAGDKSQAESVFREAASVIDSTARKGLIHENKAARHKSRLSAHIKAMA</sequence>
<accession>A0A317MR91</accession>
<dbReference type="FunFam" id="1.20.58.110:FF:000001">
    <property type="entry name" value="30S ribosomal protein S20"/>
    <property type="match status" value="1"/>
</dbReference>
<evidence type="ECO:0000256" key="2">
    <source>
        <dbReference type="ARBA" id="ARBA00007634"/>
    </source>
</evidence>
<comment type="function">
    <text evidence="1 8">Binds directly to 16S ribosomal RNA.</text>
</comment>
<evidence type="ECO:0000313" key="11">
    <source>
        <dbReference type="Proteomes" id="UP000246569"/>
    </source>
</evidence>
<dbReference type="Proteomes" id="UP000246569">
    <property type="component" value="Unassembled WGS sequence"/>
</dbReference>
<keyword evidence="6 8" id="KW-0687">Ribonucleoprotein</keyword>
<dbReference type="AlphaFoldDB" id="A0A317MR91"/>
<evidence type="ECO:0000256" key="1">
    <source>
        <dbReference type="ARBA" id="ARBA00003134"/>
    </source>
</evidence>
<dbReference type="Pfam" id="PF01649">
    <property type="entry name" value="Ribosomal_S20p"/>
    <property type="match status" value="1"/>
</dbReference>
<dbReference type="GO" id="GO:0015935">
    <property type="term" value="C:small ribosomal subunit"/>
    <property type="evidence" value="ECO:0007669"/>
    <property type="project" value="TreeGrafter"/>
</dbReference>
<dbReference type="PANTHER" id="PTHR33398:SF1">
    <property type="entry name" value="SMALL RIBOSOMAL SUBUNIT PROTEIN BS20C"/>
    <property type="match status" value="1"/>
</dbReference>
<dbReference type="InterPro" id="IPR002583">
    <property type="entry name" value="Ribosomal_bS20"/>
</dbReference>
<keyword evidence="5 8" id="KW-0689">Ribosomal protein</keyword>
<evidence type="ECO:0000313" key="10">
    <source>
        <dbReference type="EMBL" id="PWV59305.1"/>
    </source>
</evidence>
<dbReference type="InterPro" id="IPR036510">
    <property type="entry name" value="Ribosomal_bS20_sf"/>
</dbReference>
<comment type="caution">
    <text evidence="10">The sequence shown here is derived from an EMBL/GenBank/DDBJ whole genome shotgun (WGS) entry which is preliminary data.</text>
</comment>
<evidence type="ECO:0000256" key="7">
    <source>
        <dbReference type="ARBA" id="ARBA00035136"/>
    </source>
</evidence>
<evidence type="ECO:0000256" key="6">
    <source>
        <dbReference type="ARBA" id="ARBA00023274"/>
    </source>
</evidence>
<protein>
    <recommendedName>
        <fullName evidence="7 8">Small ribosomal subunit protein bS20</fullName>
    </recommendedName>
</protein>
<reference evidence="10 11" key="1">
    <citation type="submission" date="2018-05" db="EMBL/GenBank/DDBJ databases">
        <title>Genomic Encyclopedia of Type Strains, Phase IV (KMG-IV): sequencing the most valuable type-strain genomes for metagenomic binning, comparative biology and taxonomic classification.</title>
        <authorList>
            <person name="Goeker M."/>
        </authorList>
    </citation>
    <scope>NUCLEOTIDE SEQUENCE [LARGE SCALE GENOMIC DNA]</scope>
    <source>
        <strain evidence="10 11">DSM 23606</strain>
    </source>
</reference>
<evidence type="ECO:0000256" key="4">
    <source>
        <dbReference type="ARBA" id="ARBA00022884"/>
    </source>
</evidence>
<proteinExistence type="inferred from homology"/>
<gene>
    <name evidence="8" type="primary">rpsT</name>
    <name evidence="10" type="ORF">C7443_11176</name>
</gene>
<dbReference type="GO" id="GO:0070181">
    <property type="term" value="F:small ribosomal subunit rRNA binding"/>
    <property type="evidence" value="ECO:0007669"/>
    <property type="project" value="TreeGrafter"/>
</dbReference>
<name>A0A317MR91_9GAMM</name>
<feature type="region of interest" description="Disordered" evidence="9">
    <location>
        <begin position="1"/>
        <end position="26"/>
    </location>
</feature>
<dbReference type="EMBL" id="QGTJ01000011">
    <property type="protein sequence ID" value="PWV59305.1"/>
    <property type="molecule type" value="Genomic_DNA"/>
</dbReference>
<dbReference type="PANTHER" id="PTHR33398">
    <property type="entry name" value="30S RIBOSOMAL PROTEIN S20"/>
    <property type="match status" value="1"/>
</dbReference>
<dbReference type="RefSeq" id="WP_110019717.1">
    <property type="nucleotide sequence ID" value="NZ_QGTJ01000011.1"/>
</dbReference>
<dbReference type="HAMAP" id="MF_00500">
    <property type="entry name" value="Ribosomal_bS20"/>
    <property type="match status" value="1"/>
</dbReference>
<dbReference type="GO" id="GO:0006412">
    <property type="term" value="P:translation"/>
    <property type="evidence" value="ECO:0007669"/>
    <property type="project" value="UniProtKB-UniRule"/>
</dbReference>
<dbReference type="OrthoDB" id="9807974at2"/>
<evidence type="ECO:0000256" key="9">
    <source>
        <dbReference type="SAM" id="MobiDB-lite"/>
    </source>
</evidence>
<evidence type="ECO:0000256" key="3">
    <source>
        <dbReference type="ARBA" id="ARBA00022730"/>
    </source>
</evidence>
<keyword evidence="3 8" id="KW-0699">rRNA-binding</keyword>
<organism evidence="10 11">
    <name type="scientific">Plasticicumulans acidivorans</name>
    <dbReference type="NCBI Taxonomy" id="886464"/>
    <lineage>
        <taxon>Bacteria</taxon>
        <taxon>Pseudomonadati</taxon>
        <taxon>Pseudomonadota</taxon>
        <taxon>Gammaproteobacteria</taxon>
        <taxon>Candidatus Competibacteraceae</taxon>
        <taxon>Plasticicumulans</taxon>
    </lineage>
</organism>
<keyword evidence="11" id="KW-1185">Reference proteome</keyword>
<keyword evidence="4 8" id="KW-0694">RNA-binding</keyword>
<evidence type="ECO:0000256" key="8">
    <source>
        <dbReference type="HAMAP-Rule" id="MF_00500"/>
    </source>
</evidence>
<comment type="similarity">
    <text evidence="2 8">Belongs to the bacterial ribosomal protein bS20 family.</text>
</comment>